<evidence type="ECO:0000256" key="1">
    <source>
        <dbReference type="SAM" id="SignalP"/>
    </source>
</evidence>
<dbReference type="EMBL" id="CP003360">
    <property type="protein sequence ID" value="AFM27215.1"/>
    <property type="molecule type" value="Genomic_DNA"/>
</dbReference>
<dbReference type="AlphaFoldDB" id="I4CCC4"/>
<organism evidence="2 3">
    <name type="scientific">Desulfomonile tiedjei (strain ATCC 49306 / DSM 6799 / DCB-1)</name>
    <dbReference type="NCBI Taxonomy" id="706587"/>
    <lineage>
        <taxon>Bacteria</taxon>
        <taxon>Pseudomonadati</taxon>
        <taxon>Thermodesulfobacteriota</taxon>
        <taxon>Desulfomonilia</taxon>
        <taxon>Desulfomonilales</taxon>
        <taxon>Desulfomonilaceae</taxon>
        <taxon>Desulfomonile</taxon>
    </lineage>
</organism>
<feature type="chain" id="PRO_5003687701" description="Short chain amide porin" evidence="1">
    <location>
        <begin position="24"/>
        <end position="587"/>
    </location>
</feature>
<dbReference type="Proteomes" id="UP000006055">
    <property type="component" value="Chromosome"/>
</dbReference>
<feature type="signal peptide" evidence="1">
    <location>
        <begin position="1"/>
        <end position="23"/>
    </location>
</feature>
<gene>
    <name evidence="2" type="ordered locus">Desti_4589</name>
</gene>
<evidence type="ECO:0008006" key="4">
    <source>
        <dbReference type="Google" id="ProtNLM"/>
    </source>
</evidence>
<proteinExistence type="predicted"/>
<dbReference type="HOGENOM" id="CLU_467509_0_0_7"/>
<keyword evidence="1" id="KW-0732">Signal</keyword>
<dbReference type="OrthoDB" id="5414714at2"/>
<evidence type="ECO:0000313" key="2">
    <source>
        <dbReference type="EMBL" id="AFM27215.1"/>
    </source>
</evidence>
<protein>
    <recommendedName>
        <fullName evidence="4">Short chain amide porin</fullName>
    </recommendedName>
</protein>
<sequence length="587" mass="65074">MRKKTVLVALFCLLALAQNPAYTWEFSMKGENVVRYRYWSRAGDEDIFGRMNSGVNLGVNHLVTHPSPSRDNPPTSFRGVLAGENRFGSDMNYTDMRVTFIPKVTVNPAITLEGSLNLTSLGLHEGGRPIGNWGLPGEVNQLYVPISNRPAAIDVPNTMVTVQWWKIQLQFPIFTLTLGYRPSALGMGLWKNPCQRSSSSISMVVPYGPLTIGITPYLGRSATNWNQYPRDSGTAATYRKDDDRNYFGGVYGDIVYRNGPLVVDLSSTAYRDNSSQLVDMRNAATGVPATLTPVITPIPDRLVYELTLAVKYFNGRFFFNVEGDYYSHYRSGLGATELRGGTRYQLLDSDVKAWIYGIETGILVGPAKLSFSYARATGDDPNTRNDDEDVARGSTGLNNCAMRYWAFLMYHMYGTGTNWNASGDGQPTNVHHVGARLDYAVASNLNAFVTNSWAWRDQPNAFILGGNYSHTLARFTNDTMAQQQGIPGFGAPVPGLQAVPDHARDVGWEVDFGWNWKVLENLTWNSVLAFWQPGTWWSYAYPNTAEIYRRNGGTVPQAPLDQVGATSGVGRKIDPLIGFESSLIVDF</sequence>
<reference evidence="3" key="1">
    <citation type="submission" date="2012-06" db="EMBL/GenBank/DDBJ databases">
        <title>Complete sequence of chromosome of Desulfomonile tiedjei DSM 6799.</title>
        <authorList>
            <person name="Lucas S."/>
            <person name="Copeland A."/>
            <person name="Lapidus A."/>
            <person name="Glavina del Rio T."/>
            <person name="Dalin E."/>
            <person name="Tice H."/>
            <person name="Bruce D."/>
            <person name="Goodwin L."/>
            <person name="Pitluck S."/>
            <person name="Peters L."/>
            <person name="Ovchinnikova G."/>
            <person name="Zeytun A."/>
            <person name="Lu M."/>
            <person name="Kyrpides N."/>
            <person name="Mavromatis K."/>
            <person name="Ivanova N."/>
            <person name="Brettin T."/>
            <person name="Detter J.C."/>
            <person name="Han C."/>
            <person name="Larimer F."/>
            <person name="Land M."/>
            <person name="Hauser L."/>
            <person name="Markowitz V."/>
            <person name="Cheng J.-F."/>
            <person name="Hugenholtz P."/>
            <person name="Woyke T."/>
            <person name="Wu D."/>
            <person name="Spring S."/>
            <person name="Schroeder M."/>
            <person name="Brambilla E."/>
            <person name="Klenk H.-P."/>
            <person name="Eisen J.A."/>
        </authorList>
    </citation>
    <scope>NUCLEOTIDE SEQUENCE [LARGE SCALE GENOMIC DNA]</scope>
    <source>
        <strain evidence="3">ATCC 49306 / DSM 6799 / DCB-1</strain>
    </source>
</reference>
<accession>I4CCC4</accession>
<dbReference type="KEGG" id="dti:Desti_4589"/>
<evidence type="ECO:0000313" key="3">
    <source>
        <dbReference type="Proteomes" id="UP000006055"/>
    </source>
</evidence>
<name>I4CCC4_DESTA</name>
<dbReference type="RefSeq" id="WP_014812325.1">
    <property type="nucleotide sequence ID" value="NC_018025.1"/>
</dbReference>
<keyword evidence="3" id="KW-1185">Reference proteome</keyword>